<reference evidence="2 3" key="1">
    <citation type="journal article" date="2012" name="J. Bacteriol.">
        <title>Complete genome sequence of Nocardia brasiliensis HUJEG-1.</title>
        <authorList>
            <person name="Vera-Cabrera L."/>
            <person name="Ortiz-Lopez R."/>
            <person name="Elizondo-Gonzalez R."/>
            <person name="Perez-Maya A.A."/>
            <person name="Ocampo-Candiani J."/>
        </authorList>
    </citation>
    <scope>NUCLEOTIDE SEQUENCE [LARGE SCALE GENOMIC DNA]</scope>
    <source>
        <strain evidence="3">ATCC 700358</strain>
    </source>
</reference>
<proteinExistence type="predicted"/>
<evidence type="ECO:0000256" key="1">
    <source>
        <dbReference type="SAM" id="MobiDB-lite"/>
    </source>
</evidence>
<dbReference type="HOGENOM" id="CLU_2465923_0_0_11"/>
<evidence type="ECO:0000313" key="3">
    <source>
        <dbReference type="Proteomes" id="UP000006304"/>
    </source>
</evidence>
<protein>
    <submittedName>
        <fullName evidence="2">MarR family transcriptional regulator</fullName>
    </submittedName>
</protein>
<evidence type="ECO:0000313" key="2">
    <source>
        <dbReference type="EMBL" id="AFU00419.1"/>
    </source>
</evidence>
<dbReference type="EMBL" id="CP003876">
    <property type="protein sequence ID" value="AFU00419.1"/>
    <property type="molecule type" value="Genomic_DNA"/>
</dbReference>
<dbReference type="Proteomes" id="UP000006304">
    <property type="component" value="Chromosome"/>
</dbReference>
<keyword evidence="3" id="KW-1185">Reference proteome</keyword>
<dbReference type="AlphaFoldDB" id="K0ETJ9"/>
<gene>
    <name evidence="2" type="ORF">O3I_012290</name>
</gene>
<accession>K0ETJ9</accession>
<dbReference type="KEGG" id="nbr:O3I_012290"/>
<name>K0ETJ9_NOCB7</name>
<feature type="region of interest" description="Disordered" evidence="1">
    <location>
        <begin position="69"/>
        <end position="88"/>
    </location>
</feature>
<dbReference type="STRING" id="1133849.O3I_012290"/>
<organism evidence="2 3">
    <name type="scientific">Nocardia brasiliensis (strain ATCC 700358 / HUJEG-1)</name>
    <dbReference type="NCBI Taxonomy" id="1133849"/>
    <lineage>
        <taxon>Bacteria</taxon>
        <taxon>Bacillati</taxon>
        <taxon>Actinomycetota</taxon>
        <taxon>Actinomycetes</taxon>
        <taxon>Mycobacteriales</taxon>
        <taxon>Nocardiaceae</taxon>
        <taxon>Nocardia</taxon>
    </lineage>
</organism>
<sequence>MCVLARLSKLMDRFEAREWIVRRIVFDPLTTAQRRHLGTALSRVAETVRREMSGPVHCGADRIFRPSSWRIPQGRAPGGGNMIMATQG</sequence>